<dbReference type="Proteomes" id="UP000001382">
    <property type="component" value="Chromosome"/>
</dbReference>
<dbReference type="HOGENOM" id="CLU_109821_0_0_11"/>
<dbReference type="Pfam" id="PF19827">
    <property type="entry name" value="DUF6308"/>
    <property type="match status" value="1"/>
</dbReference>
<sequence>MTYRLPAALSDPDDSSTAVRYLRTYYGLDDGRRYTGSSFDDWPGNAEDRFTADDLVAVSFLSVFVPPIAARELLAERSTLFARLLSAIGPDHDLVEVSDSIDSSWPVRELYSALRSLHGVGPTIASKLCARKRPRLVPVYDSIVARVTDASRRQWEPLRLELRRNDLHDRLVALRTEAGVGDHVSPLRVYDVVTWMEGKDADLRPTTPEEQLGAELADSPEEDLPERDT</sequence>
<feature type="region of interest" description="Disordered" evidence="1">
    <location>
        <begin position="200"/>
        <end position="229"/>
    </location>
</feature>
<keyword evidence="3" id="KW-1185">Reference proteome</keyword>
<evidence type="ECO:0000313" key="3">
    <source>
        <dbReference type="Proteomes" id="UP000001382"/>
    </source>
</evidence>
<evidence type="ECO:0000313" key="2">
    <source>
        <dbReference type="EMBL" id="ADB76302.1"/>
    </source>
</evidence>
<protein>
    <submittedName>
        <fullName evidence="2">Uncharacterized protein</fullName>
    </submittedName>
</protein>
<reference evidence="2 3" key="1">
    <citation type="journal article" date="2010" name="Stand. Genomic Sci.">
        <title>Complete genome sequence of Geodermatophilus obscurus type strain (G-20).</title>
        <authorList>
            <person name="Ivanova N."/>
            <person name="Sikorski J."/>
            <person name="Jando M."/>
            <person name="Munk C."/>
            <person name="Lapidus A."/>
            <person name="Glavina Del Rio T."/>
            <person name="Copeland A."/>
            <person name="Tice H."/>
            <person name="Cheng J.-F."/>
            <person name="Lucas S."/>
            <person name="Chen F."/>
            <person name="Nolan M."/>
            <person name="Bruce D."/>
            <person name="Goodwin L."/>
            <person name="Pitluck S."/>
            <person name="Mavromatis K."/>
            <person name="Mikhailova N."/>
            <person name="Pati A."/>
            <person name="Chen A."/>
            <person name="Palaniappan K."/>
            <person name="Land M."/>
            <person name="Hauser L."/>
            <person name="Chang Y.-J."/>
            <person name="Jeffries C.D."/>
            <person name="Meincke L."/>
            <person name="Brettin T."/>
            <person name="Detter J.C."/>
            <person name="Detter J.C."/>
            <person name="Rohde M."/>
            <person name="Goeker M."/>
            <person name="Bristow J."/>
            <person name="Eisen J.A."/>
            <person name="Markowitz V."/>
            <person name="Hugenholtz P."/>
            <person name="Kyrpides N.C."/>
            <person name="Klenk H.-P."/>
        </authorList>
    </citation>
    <scope>NUCLEOTIDE SEQUENCE [LARGE SCALE GENOMIC DNA]</scope>
    <source>
        <strain evidence="3">ATCC 25078 / DSM 43160 / JCM 3152 / KCC A-0152 / KCTC 9177 / NBRC 13315 / NRRL B-3577 / G-20</strain>
    </source>
</reference>
<accession>D2SCH4</accession>
<dbReference type="EMBL" id="CP001867">
    <property type="protein sequence ID" value="ADB76302.1"/>
    <property type="molecule type" value="Genomic_DNA"/>
</dbReference>
<organism evidence="2 3">
    <name type="scientific">Geodermatophilus obscurus (strain ATCC 25078 / DSM 43160 / JCM 3152 / CCUG 61914 / KCC A-0152 / KCTC 9177 / NBRC 13315 / NRRL B-3577 / G-20)</name>
    <dbReference type="NCBI Taxonomy" id="526225"/>
    <lineage>
        <taxon>Bacteria</taxon>
        <taxon>Bacillati</taxon>
        <taxon>Actinomycetota</taxon>
        <taxon>Actinomycetes</taxon>
        <taxon>Geodermatophilales</taxon>
        <taxon>Geodermatophilaceae</taxon>
        <taxon>Geodermatophilus</taxon>
    </lineage>
</organism>
<gene>
    <name evidence="2" type="ordered locus">Gobs_3722</name>
</gene>
<name>D2SCH4_GEOOG</name>
<dbReference type="AlphaFoldDB" id="D2SCH4"/>
<proteinExistence type="predicted"/>
<evidence type="ECO:0000256" key="1">
    <source>
        <dbReference type="SAM" id="MobiDB-lite"/>
    </source>
</evidence>
<reference evidence="3" key="2">
    <citation type="submission" date="2010-01" db="EMBL/GenBank/DDBJ databases">
        <title>The complete genome of Geodermatophilus obscurus DSM 43160.</title>
        <authorList>
            <consortium name="US DOE Joint Genome Institute (JGI-PGF)"/>
            <person name="Lucas S."/>
            <person name="Copeland A."/>
            <person name="Lapidus A."/>
            <person name="Glavina del Rio T."/>
            <person name="Dalin E."/>
            <person name="Tice H."/>
            <person name="Bruce D."/>
            <person name="Goodwin L."/>
            <person name="Pitluck S."/>
            <person name="Kyrpides N."/>
            <person name="Mavromatis K."/>
            <person name="Ivanova N."/>
            <person name="Munk A.C."/>
            <person name="Brettin T."/>
            <person name="Detter J.C."/>
            <person name="Han C."/>
            <person name="Larimer F."/>
            <person name="Land M."/>
            <person name="Hauser L."/>
            <person name="Markowitz V."/>
            <person name="Cheng J.-F."/>
            <person name="Hugenholtz P."/>
            <person name="Woyke T."/>
            <person name="Wu D."/>
            <person name="Jando M."/>
            <person name="Schneider S."/>
            <person name="Klenk H.-P."/>
            <person name="Eisen J.A."/>
        </authorList>
    </citation>
    <scope>NUCLEOTIDE SEQUENCE [LARGE SCALE GENOMIC DNA]</scope>
    <source>
        <strain evidence="3">ATCC 25078 / DSM 43160 / JCM 3152 / KCC A-0152 / KCTC 9177 / NBRC 13315 / NRRL B-3577 / G-20</strain>
    </source>
</reference>
<dbReference type="KEGG" id="gob:Gobs_3722"/>
<dbReference type="InterPro" id="IPR046275">
    <property type="entry name" value="DUF6308"/>
</dbReference>
<dbReference type="eggNOG" id="ENOG5032YPW">
    <property type="taxonomic scope" value="Bacteria"/>
</dbReference>
<dbReference type="STRING" id="526225.Gobs_3722"/>
<feature type="compositionally biased region" description="Acidic residues" evidence="1">
    <location>
        <begin position="218"/>
        <end position="229"/>
    </location>
</feature>
<dbReference type="RefSeq" id="WP_012949727.1">
    <property type="nucleotide sequence ID" value="NC_013757.1"/>
</dbReference>